<organism evidence="1 2">
    <name type="scientific">Paenibacillus odorifer</name>
    <dbReference type="NCBI Taxonomy" id="189426"/>
    <lineage>
        <taxon>Bacteria</taxon>
        <taxon>Bacillati</taxon>
        <taxon>Bacillota</taxon>
        <taxon>Bacilli</taxon>
        <taxon>Bacillales</taxon>
        <taxon>Paenibacillaceae</taxon>
        <taxon>Paenibacillus</taxon>
    </lineage>
</organism>
<proteinExistence type="predicted"/>
<name>A0ABX3GPT6_9BACL</name>
<evidence type="ECO:0000313" key="2">
    <source>
        <dbReference type="Proteomes" id="UP000187158"/>
    </source>
</evidence>
<comment type="caution">
    <text evidence="1">The sequence shown here is derived from an EMBL/GenBank/DDBJ whole genome shotgun (WGS) entry which is preliminary data.</text>
</comment>
<dbReference type="EMBL" id="MPVP01000115">
    <property type="protein sequence ID" value="OMD30768.1"/>
    <property type="molecule type" value="Genomic_DNA"/>
</dbReference>
<reference evidence="1 2" key="1">
    <citation type="submission" date="2016-11" db="EMBL/GenBank/DDBJ databases">
        <title>Paenibacillus species isolates.</title>
        <authorList>
            <person name="Beno S.M."/>
        </authorList>
    </citation>
    <scope>NUCLEOTIDE SEQUENCE [LARGE SCALE GENOMIC DNA]</scope>
    <source>
        <strain evidence="1 2">FSL H7-0433</strain>
    </source>
</reference>
<evidence type="ECO:0000313" key="1">
    <source>
        <dbReference type="EMBL" id="OMD30768.1"/>
    </source>
</evidence>
<accession>A0ABX3GPT6</accession>
<dbReference type="Proteomes" id="UP000187158">
    <property type="component" value="Unassembled WGS sequence"/>
</dbReference>
<keyword evidence="2" id="KW-1185">Reference proteome</keyword>
<sequence length="78" mass="8845">MAKKQEEVRRLASVYAFKAPDKPKRETRIFTPTCGCGAEAEWEVYDTLQPHCTRHKNEAMTSTIKPFVRPIGGFDDAS</sequence>
<evidence type="ECO:0008006" key="3">
    <source>
        <dbReference type="Google" id="ProtNLM"/>
    </source>
</evidence>
<dbReference type="RefSeq" id="WP_076219306.1">
    <property type="nucleotide sequence ID" value="NZ_MPVM01000002.1"/>
</dbReference>
<gene>
    <name evidence="1" type="ORF">BSO21_17830</name>
</gene>
<protein>
    <recommendedName>
        <fullName evidence="3">Transposase</fullName>
    </recommendedName>
</protein>